<dbReference type="Gene3D" id="1.20.120.450">
    <property type="entry name" value="dinb family like domain"/>
    <property type="match status" value="1"/>
</dbReference>
<dbReference type="RefSeq" id="WP_089015324.1">
    <property type="nucleotide sequence ID" value="NZ_LT607754.1"/>
</dbReference>
<dbReference type="EMBL" id="LT607754">
    <property type="protein sequence ID" value="SCG76752.1"/>
    <property type="molecule type" value="Genomic_DNA"/>
</dbReference>
<accession>A0A1C5K1U9</accession>
<proteinExistence type="predicted"/>
<dbReference type="InterPro" id="IPR034660">
    <property type="entry name" value="DinB/YfiT-like"/>
</dbReference>
<dbReference type="AlphaFoldDB" id="A0A1C5K1U9"/>
<reference evidence="3" key="1">
    <citation type="submission" date="2016-06" db="EMBL/GenBank/DDBJ databases">
        <authorList>
            <person name="Varghese N."/>
            <person name="Submissions Spin"/>
        </authorList>
    </citation>
    <scope>NUCLEOTIDE SEQUENCE [LARGE SCALE GENOMIC DNA]</scope>
    <source>
        <strain evidence="3">DSM 43819</strain>
    </source>
</reference>
<evidence type="ECO:0000313" key="3">
    <source>
        <dbReference type="Proteomes" id="UP000198221"/>
    </source>
</evidence>
<name>A0A1C5K1U9_9ACTN</name>
<dbReference type="NCBIfam" id="NF047843">
    <property type="entry name" value="MST_Rv0443"/>
    <property type="match status" value="1"/>
</dbReference>
<dbReference type="InterPro" id="IPR024775">
    <property type="entry name" value="DinB-like"/>
</dbReference>
<organism evidence="2 3">
    <name type="scientific">Micromonospora inositola</name>
    <dbReference type="NCBI Taxonomy" id="47865"/>
    <lineage>
        <taxon>Bacteria</taxon>
        <taxon>Bacillati</taxon>
        <taxon>Actinomycetota</taxon>
        <taxon>Actinomycetes</taxon>
        <taxon>Micromonosporales</taxon>
        <taxon>Micromonosporaceae</taxon>
        <taxon>Micromonospora</taxon>
    </lineage>
</organism>
<protein>
    <recommendedName>
        <fullName evidence="1">DinB-like domain-containing protein</fullName>
    </recommendedName>
</protein>
<gene>
    <name evidence="2" type="ORF">GA0070613_6075</name>
</gene>
<keyword evidence="3" id="KW-1185">Reference proteome</keyword>
<dbReference type="Pfam" id="PF12867">
    <property type="entry name" value="DinB_2"/>
    <property type="match status" value="1"/>
</dbReference>
<sequence>MDVNDLLAEAYGRLPDLVGSAVEGLGPEQLRQPPAPGASTVGWLVWHLTRVQDSGVADLLGEEQVWVSGDWASRCGLTADPNDTGFGYTPEQVLAVRPESGRALVDYHRAVAERTAAYLRGLRPADLDRVVDENWDPPVTVGVRLVSLLEDDLQHVGQAAYVRGLIERG</sequence>
<dbReference type="OrthoDB" id="2363925at2"/>
<dbReference type="SUPFAM" id="SSF109854">
    <property type="entry name" value="DinB/YfiT-like putative metalloenzymes"/>
    <property type="match status" value="1"/>
</dbReference>
<dbReference type="Proteomes" id="UP000198221">
    <property type="component" value="Chromosome I"/>
</dbReference>
<feature type="domain" description="DinB-like" evidence="1">
    <location>
        <begin position="16"/>
        <end position="159"/>
    </location>
</feature>
<evidence type="ECO:0000313" key="2">
    <source>
        <dbReference type="EMBL" id="SCG76752.1"/>
    </source>
</evidence>
<evidence type="ECO:0000259" key="1">
    <source>
        <dbReference type="Pfam" id="PF12867"/>
    </source>
</evidence>